<comment type="caution">
    <text evidence="1">The sequence shown here is derived from an EMBL/GenBank/DDBJ whole genome shotgun (WGS) entry which is preliminary data.</text>
</comment>
<proteinExistence type="predicted"/>
<dbReference type="RefSeq" id="WP_133817277.1">
    <property type="nucleotide sequence ID" value="NZ_SNZH01000002.1"/>
</dbReference>
<keyword evidence="2" id="KW-1185">Reference proteome</keyword>
<gene>
    <name evidence="1" type="ORF">DFR29_102219</name>
</gene>
<dbReference type="AlphaFoldDB" id="A0A4R6Z7J5"/>
<dbReference type="EMBL" id="SNZH01000002">
    <property type="protein sequence ID" value="TDR47559.1"/>
    <property type="molecule type" value="Genomic_DNA"/>
</dbReference>
<dbReference type="Proteomes" id="UP000295293">
    <property type="component" value="Unassembled WGS sequence"/>
</dbReference>
<accession>A0A4R6Z7J5</accession>
<evidence type="ECO:0000313" key="2">
    <source>
        <dbReference type="Proteomes" id="UP000295293"/>
    </source>
</evidence>
<evidence type="ECO:0000313" key="1">
    <source>
        <dbReference type="EMBL" id="TDR47559.1"/>
    </source>
</evidence>
<name>A0A4R6Z7J5_9GAMM</name>
<organism evidence="1 2">
    <name type="scientific">Tahibacter aquaticus</name>
    <dbReference type="NCBI Taxonomy" id="520092"/>
    <lineage>
        <taxon>Bacteria</taxon>
        <taxon>Pseudomonadati</taxon>
        <taxon>Pseudomonadota</taxon>
        <taxon>Gammaproteobacteria</taxon>
        <taxon>Lysobacterales</taxon>
        <taxon>Rhodanobacteraceae</taxon>
        <taxon>Tahibacter</taxon>
    </lineage>
</organism>
<sequence>MALTAFESNNYVVNHAIDFPDIVCVLEGDTMVVELDLHPVTSQKILKKLALTSPNAAYVSAWKNATNVAYSPVYDQITGLLYAPGPLENNVQTYIQRHFCMSLQGTPGERSHHLHVYVGASVSGGGGDPDDGSWTGDTP</sequence>
<reference evidence="1 2" key="1">
    <citation type="submission" date="2019-03" db="EMBL/GenBank/DDBJ databases">
        <title>Genomic Encyclopedia of Type Strains, Phase IV (KMG-IV): sequencing the most valuable type-strain genomes for metagenomic binning, comparative biology and taxonomic classification.</title>
        <authorList>
            <person name="Goeker M."/>
        </authorList>
    </citation>
    <scope>NUCLEOTIDE SEQUENCE [LARGE SCALE GENOMIC DNA]</scope>
    <source>
        <strain evidence="1 2">DSM 21667</strain>
    </source>
</reference>
<protein>
    <submittedName>
        <fullName evidence="1">Uncharacterized protein</fullName>
    </submittedName>
</protein>